<keyword evidence="2" id="KW-0449">Lipoprotein</keyword>
<evidence type="ECO:0000313" key="2">
    <source>
        <dbReference type="EMBL" id="EFG17808.1"/>
    </source>
</evidence>
<evidence type="ECO:0000313" key="3">
    <source>
        <dbReference type="Proteomes" id="UP000004563"/>
    </source>
</evidence>
<protein>
    <submittedName>
        <fullName evidence="2">Putative lipoprotein</fullName>
    </submittedName>
</protein>
<gene>
    <name evidence="2" type="ORF">CUU_0583</name>
</gene>
<feature type="chain" id="PRO_5003064520" evidence="1">
    <location>
        <begin position="25"/>
        <end position="333"/>
    </location>
</feature>
<dbReference type="InterPro" id="IPR025049">
    <property type="entry name" value="Mfa-like_1"/>
</dbReference>
<dbReference type="CDD" id="cd13120">
    <property type="entry name" value="BF2867_like_N"/>
    <property type="match status" value="1"/>
</dbReference>
<dbReference type="Pfam" id="PF13149">
    <property type="entry name" value="Mfa_like_1"/>
    <property type="match status" value="1"/>
</dbReference>
<dbReference type="Proteomes" id="UP000004563">
    <property type="component" value="Unassembled WGS sequence"/>
</dbReference>
<proteinExistence type="predicted"/>
<accession>D4V8C1</accession>
<dbReference type="RefSeq" id="WP_005842685.1">
    <property type="nucleotide sequence ID" value="NZ_ADKO01000069.1"/>
</dbReference>
<evidence type="ECO:0000256" key="1">
    <source>
        <dbReference type="SAM" id="SignalP"/>
    </source>
</evidence>
<comment type="caution">
    <text evidence="2">The sequence shown here is derived from an EMBL/GenBank/DDBJ whole genome shotgun (WGS) entry which is preliminary data.</text>
</comment>
<dbReference type="AlphaFoldDB" id="D4V8C1"/>
<dbReference type="CDD" id="cd13121">
    <property type="entry name" value="BF2867_like_C"/>
    <property type="match status" value="1"/>
</dbReference>
<organism evidence="2 3">
    <name type="scientific">Phocaeicola vulgatus PC510</name>
    <dbReference type="NCBI Taxonomy" id="702446"/>
    <lineage>
        <taxon>Bacteria</taxon>
        <taxon>Pseudomonadati</taxon>
        <taxon>Bacteroidota</taxon>
        <taxon>Bacteroidia</taxon>
        <taxon>Bacteroidales</taxon>
        <taxon>Bacteroidaceae</taxon>
        <taxon>Phocaeicola</taxon>
    </lineage>
</organism>
<dbReference type="EMBL" id="ADKO01000069">
    <property type="protein sequence ID" value="EFG17808.1"/>
    <property type="molecule type" value="Genomic_DNA"/>
</dbReference>
<sequence>MKRGILRHKFALGLVAALTLASCSQDELEEQGTPLPVGQYPLELAADGLQAVATPAQPTTRGTFFKGDWDGVTNAKVRVNDKQEKEYSVTPSEDKKKARLAPAEPLGLDDNLFWWNSTTDEKTVMAWAPSNYVLGETIEFPTEWTEENLAKYDIIGVRQTVNFEDRNDPLAFQHLMAKFVINLRSSAYLKVAKSVKVQLNGASWRYGTMDISNGQLKITPKWKHGEGITPYPLPEGEYEEVDFGDGQPENPFASYTALVTPVSGSISPLLTVEVDGTKYELLRSSFTDESMVNYKAGQVYTFNVTVKENGLDVTVGQSIDWDKGDTGNGETEL</sequence>
<keyword evidence="1" id="KW-0732">Signal</keyword>
<reference evidence="2 3" key="1">
    <citation type="journal article" date="2011" name="J. Bacteriol.">
        <title>Draft genome sequence of Bacteroides vulgatus PC510, a strain isolated from human feces.</title>
        <authorList>
            <person name="Cuiv P.O."/>
            <person name="Klaassens E.S."/>
            <person name="Durkin A.S."/>
            <person name="Harkins D.M."/>
            <person name="Foster L."/>
            <person name="McCorrison J."/>
            <person name="Torralba M."/>
            <person name="Nelson K.E."/>
            <person name="Morrison M."/>
        </authorList>
    </citation>
    <scope>NUCLEOTIDE SEQUENCE [LARGE SCALE GENOMIC DNA]</scope>
    <source>
        <strain evidence="2 3">PC510</strain>
    </source>
</reference>
<name>D4V8C1_PHOVU</name>
<feature type="signal peptide" evidence="1">
    <location>
        <begin position="1"/>
        <end position="24"/>
    </location>
</feature>
<dbReference type="Gene3D" id="2.60.40.2630">
    <property type="match status" value="1"/>
</dbReference>
<dbReference type="PROSITE" id="PS51257">
    <property type="entry name" value="PROKAR_LIPOPROTEIN"/>
    <property type="match status" value="1"/>
</dbReference>